<keyword evidence="13" id="KW-0548">Nucleotidyltransferase</keyword>
<evidence type="ECO:0000256" key="5">
    <source>
        <dbReference type="ARBA" id="ARBA00022884"/>
    </source>
</evidence>
<keyword evidence="3 7" id="KW-0547">Nucleotide-binding</keyword>
<dbReference type="GO" id="GO:1990817">
    <property type="term" value="F:poly(A) RNA polymerase activity"/>
    <property type="evidence" value="ECO:0007669"/>
    <property type="project" value="UniProtKB-UniRule"/>
</dbReference>
<dbReference type="Gene3D" id="1.10.3090.10">
    <property type="entry name" value="cca-adding enzyme, domain 2"/>
    <property type="match status" value="1"/>
</dbReference>
<keyword evidence="14" id="KW-1185">Reference proteome</keyword>
<keyword evidence="5 7" id="KW-0694">RNA-binding</keyword>
<keyword evidence="1 7" id="KW-0507">mRNA processing</keyword>
<dbReference type="InterPro" id="IPR052191">
    <property type="entry name" value="tRNA_ntf/polyA_polymerase_I"/>
</dbReference>
<dbReference type="FunFam" id="3.30.460.10:FF:000035">
    <property type="entry name" value="Poly(A) polymerase I"/>
    <property type="match status" value="1"/>
</dbReference>
<gene>
    <name evidence="7" type="primary">pcnB</name>
    <name evidence="13" type="ORF">M992_1191</name>
</gene>
<dbReference type="Pfam" id="PF12627">
    <property type="entry name" value="PolyA_pol_RNAbd"/>
    <property type="match status" value="1"/>
</dbReference>
<evidence type="ECO:0000313" key="14">
    <source>
        <dbReference type="Proteomes" id="UP000053226"/>
    </source>
</evidence>
<dbReference type="InterPro" id="IPR002646">
    <property type="entry name" value="PolA_pol_head_dom"/>
</dbReference>
<dbReference type="SUPFAM" id="SSF81301">
    <property type="entry name" value="Nucleotidyltransferase"/>
    <property type="match status" value="1"/>
</dbReference>
<dbReference type="Gene3D" id="3.30.460.10">
    <property type="entry name" value="Beta Polymerase, domain 2"/>
    <property type="match status" value="1"/>
</dbReference>
<dbReference type="Pfam" id="PF01743">
    <property type="entry name" value="PolyA_pol"/>
    <property type="match status" value="1"/>
</dbReference>
<feature type="region of interest" description="Disordered" evidence="9">
    <location>
        <begin position="15"/>
        <end position="99"/>
    </location>
</feature>
<sequence>MFNRVANFCRNLLARDDKAQRELQAASERPVTNSDRLTTAEKQPNEQPERQPNRQSDDRYSERQKTKKRPQRSADRPTKASTPEVTRRHKQADTPVEDEPMTVIPRAAHCISRNDISNNALKVLYRLSNSGFEAYLVGGGVRDLLLGKKPKDFDITTNATPEQIRKLFRNCRLVGRRFRLAHIMFGPEVIEVATFRGHHDPQTIEEQEDKNLSQQAKSGMLLRDNIFGSIEDDAIRRDFTINSLYYNIADFTVRDYVHGLQDLKDGVIRMIGDPETRYREDPVRMLRAVRFASKLDMKIEPLTAEPIPRLAPLLKDIPSARLFEESLKLLQAGQGYATYKMLCQYGLFKQLFPLLQQNFTEHSDSPMEYIIDQVLKNTDSRLANNQRVNPAFLFSVMLWYPLAEHAEKLSQEGGLAYYEAFALAMNDILDEQCRSIAIPKRITSTMRDIWQLQLRLPRRQGRRANKLMEHPKFRAAFDLLELRANAEPHRKELVELARWWDEFQVANNSQQREMITELGQTPARRRTRPKKSHSGAPRKPRNKPQDNE</sequence>
<comment type="function">
    <text evidence="7">Adds poly(A) tail to the 3' end of many RNAs, which usually targets these RNAs for decay. Plays a significant role in the global control of gene expression, through influencing the rate of transcript degradation, and in the general RNA quality control.</text>
</comment>
<dbReference type="NCBIfam" id="TIGR01942">
    <property type="entry name" value="pcnB"/>
    <property type="match status" value="1"/>
</dbReference>
<evidence type="ECO:0000256" key="6">
    <source>
        <dbReference type="ARBA" id="ARBA00023163"/>
    </source>
</evidence>
<feature type="active site" evidence="7">
    <location>
        <position position="238"/>
    </location>
</feature>
<proteinExistence type="inferred from homology"/>
<feature type="compositionally biased region" description="Polar residues" evidence="9">
    <location>
        <begin position="30"/>
        <end position="42"/>
    </location>
</feature>
<dbReference type="PANTHER" id="PTHR43051">
    <property type="entry name" value="POLYNUCLEOTIDE ADENYLYLTRANSFERASE FAMILY PROTEIN"/>
    <property type="match status" value="1"/>
</dbReference>
<feature type="compositionally biased region" description="Basic residues" evidence="9">
    <location>
        <begin position="523"/>
        <end position="542"/>
    </location>
</feature>
<dbReference type="HAMAP" id="MF_00957">
    <property type="entry name" value="PolyA_pol"/>
    <property type="match status" value="1"/>
</dbReference>
<comment type="catalytic activity">
    <reaction evidence="7">
        <text>RNA(n) + ATP = RNA(n)-3'-adenine ribonucleotide + diphosphate</text>
        <dbReference type="Rhea" id="RHEA:11332"/>
        <dbReference type="Rhea" id="RHEA-COMP:14527"/>
        <dbReference type="Rhea" id="RHEA-COMP:17347"/>
        <dbReference type="ChEBI" id="CHEBI:30616"/>
        <dbReference type="ChEBI" id="CHEBI:33019"/>
        <dbReference type="ChEBI" id="CHEBI:140395"/>
        <dbReference type="ChEBI" id="CHEBI:173115"/>
        <dbReference type="EC" id="2.7.7.19"/>
    </reaction>
</comment>
<feature type="domain" description="tRNA nucleotidyltransferase/poly(A) polymerase RNA and SrmB- binding" evidence="12">
    <location>
        <begin position="296"/>
        <end position="356"/>
    </location>
</feature>
<dbReference type="PANTHER" id="PTHR43051:SF1">
    <property type="entry name" value="POLYNUCLEOTIDE ADENYLYLTRANSFERASE FAMILY PROTEIN"/>
    <property type="match status" value="1"/>
</dbReference>
<dbReference type="EC" id="2.7.7.19" evidence="7"/>
<feature type="domain" description="Poly A polymerase head" evidence="10">
    <location>
        <begin position="134"/>
        <end position="269"/>
    </location>
</feature>
<dbReference type="InterPro" id="IPR025866">
    <property type="entry name" value="PolyA_pol_arg_C_dom"/>
</dbReference>
<reference evidence="13 14" key="1">
    <citation type="submission" date="2015-07" db="EMBL/GenBank/DDBJ databases">
        <title>ATOL: Assembling a taxonomically balanced genome-scale reconstruction of the evolutionary history of the Enterobacteriaceae.</title>
        <authorList>
            <person name="Plunkett G.III."/>
            <person name="Neeno-Eckwall E.C."/>
            <person name="Glasner J.D."/>
            <person name="Perna N.T."/>
        </authorList>
    </citation>
    <scope>NUCLEOTIDE SEQUENCE [LARGE SCALE GENOMIC DNA]</scope>
    <source>
        <strain evidence="13 14">ATCC 35017</strain>
    </source>
</reference>
<evidence type="ECO:0000259" key="10">
    <source>
        <dbReference type="Pfam" id="PF01743"/>
    </source>
</evidence>
<dbReference type="GO" id="GO:0005524">
    <property type="term" value="F:ATP binding"/>
    <property type="evidence" value="ECO:0007669"/>
    <property type="project" value="UniProtKB-UniRule"/>
</dbReference>
<feature type="active site" evidence="7">
    <location>
        <position position="154"/>
    </location>
</feature>
<evidence type="ECO:0000256" key="9">
    <source>
        <dbReference type="SAM" id="MobiDB-lite"/>
    </source>
</evidence>
<evidence type="ECO:0000313" key="13">
    <source>
        <dbReference type="EMBL" id="KPD03314.1"/>
    </source>
</evidence>
<evidence type="ECO:0000259" key="12">
    <source>
        <dbReference type="Pfam" id="PF12627"/>
    </source>
</evidence>
<feature type="active site" evidence="7">
    <location>
        <position position="152"/>
    </location>
</feature>
<dbReference type="GO" id="GO:0003723">
    <property type="term" value="F:RNA binding"/>
    <property type="evidence" value="ECO:0007669"/>
    <property type="project" value="UniProtKB-UniRule"/>
</dbReference>
<keyword evidence="4 7" id="KW-0067">ATP-binding</keyword>
<dbReference type="GO" id="GO:0006397">
    <property type="term" value="P:mRNA processing"/>
    <property type="evidence" value="ECO:0007669"/>
    <property type="project" value="UniProtKB-KW"/>
</dbReference>
<feature type="region of interest" description="Disordered" evidence="9">
    <location>
        <begin position="512"/>
        <end position="548"/>
    </location>
</feature>
<dbReference type="Proteomes" id="UP000053226">
    <property type="component" value="Unassembled WGS sequence"/>
</dbReference>
<keyword evidence="6 7" id="KW-0804">Transcription</keyword>
<dbReference type="AlphaFoldDB" id="A0A0N0Z972"/>
<evidence type="ECO:0000256" key="2">
    <source>
        <dbReference type="ARBA" id="ARBA00022679"/>
    </source>
</evidence>
<dbReference type="InterPro" id="IPR010206">
    <property type="entry name" value="PolA_pol_I"/>
</dbReference>
<protein>
    <recommendedName>
        <fullName evidence="7">Poly(A) polymerase I</fullName>
        <shortName evidence="7">PAP I</shortName>
        <ecNumber evidence="7">2.7.7.19</ecNumber>
    </recommendedName>
</protein>
<feature type="compositionally biased region" description="Basic and acidic residues" evidence="9">
    <location>
        <begin position="43"/>
        <end position="64"/>
    </location>
</feature>
<accession>A0A0N0Z972</accession>
<dbReference type="CDD" id="cd05398">
    <property type="entry name" value="NT_ClassII-CCAase"/>
    <property type="match status" value="1"/>
</dbReference>
<organism evidence="13 14">
    <name type="scientific">Moellerella wisconsensis ATCC 35017</name>
    <dbReference type="NCBI Taxonomy" id="1354267"/>
    <lineage>
        <taxon>Bacteria</taxon>
        <taxon>Pseudomonadati</taxon>
        <taxon>Pseudomonadota</taxon>
        <taxon>Gammaproteobacteria</taxon>
        <taxon>Enterobacterales</taxon>
        <taxon>Morganellaceae</taxon>
        <taxon>Moellerella</taxon>
    </lineage>
</organism>
<evidence type="ECO:0000256" key="8">
    <source>
        <dbReference type="RuleBase" id="RU003953"/>
    </source>
</evidence>
<dbReference type="SUPFAM" id="SSF81891">
    <property type="entry name" value="Poly A polymerase C-terminal region-like"/>
    <property type="match status" value="1"/>
</dbReference>
<name>A0A0N0Z972_9GAMM</name>
<dbReference type="NCBIfam" id="NF008634">
    <property type="entry name" value="PRK11623.1"/>
    <property type="match status" value="1"/>
</dbReference>
<feature type="domain" description="Polymerase A arginine-rich C-terminal" evidence="11">
    <location>
        <begin position="414"/>
        <end position="531"/>
    </location>
</feature>
<evidence type="ECO:0000256" key="7">
    <source>
        <dbReference type="HAMAP-Rule" id="MF_00957"/>
    </source>
</evidence>
<dbReference type="InterPro" id="IPR043519">
    <property type="entry name" value="NT_sf"/>
</dbReference>
<evidence type="ECO:0000259" key="11">
    <source>
        <dbReference type="Pfam" id="PF12626"/>
    </source>
</evidence>
<dbReference type="Pfam" id="PF12626">
    <property type="entry name" value="PolyA_pol_arg_C"/>
    <property type="match status" value="1"/>
</dbReference>
<dbReference type="EMBL" id="LGAA01000011">
    <property type="protein sequence ID" value="KPD03314.1"/>
    <property type="molecule type" value="Genomic_DNA"/>
</dbReference>
<evidence type="ECO:0000256" key="1">
    <source>
        <dbReference type="ARBA" id="ARBA00022664"/>
    </source>
</evidence>
<dbReference type="InterPro" id="IPR032828">
    <property type="entry name" value="PolyA_RNA-bd"/>
</dbReference>
<comment type="similarity">
    <text evidence="7 8">Belongs to the tRNA nucleotidyltransferase/poly(A) polymerase family.</text>
</comment>
<keyword evidence="2 7" id="KW-0808">Transferase</keyword>
<evidence type="ECO:0000256" key="4">
    <source>
        <dbReference type="ARBA" id="ARBA00022840"/>
    </source>
</evidence>
<evidence type="ECO:0000256" key="3">
    <source>
        <dbReference type="ARBA" id="ARBA00022741"/>
    </source>
</evidence>
<dbReference type="GO" id="GO:0043633">
    <property type="term" value="P:polyadenylation-dependent RNA catabolic process"/>
    <property type="evidence" value="ECO:0007669"/>
    <property type="project" value="InterPro"/>
</dbReference>
<comment type="caution">
    <text evidence="13">The sequence shown here is derived from an EMBL/GenBank/DDBJ whole genome shotgun (WGS) entry which is preliminary data.</text>
</comment>